<sequence length="126" mass="14476">MINDRIDAGFYDANLARSYCSKAFLNHDLFTSMLHSFNWSAVFGFLNDFPRYQRFPCCRPTMKDKLAQSLSDCKSRHCHGNFLGVLETSFSILRSALGVHCFDGQTWECFKCSKLYTIFSLMAAIK</sequence>
<evidence type="ECO:0000313" key="1">
    <source>
        <dbReference type="EMBL" id="MED6238715.1"/>
    </source>
</evidence>
<dbReference type="Proteomes" id="UP001345963">
    <property type="component" value="Unassembled WGS sequence"/>
</dbReference>
<reference evidence="1 2" key="1">
    <citation type="submission" date="2021-07" db="EMBL/GenBank/DDBJ databases">
        <authorList>
            <person name="Palmer J.M."/>
        </authorList>
    </citation>
    <scope>NUCLEOTIDE SEQUENCE [LARGE SCALE GENOMIC DNA]</scope>
    <source>
        <strain evidence="1 2">AT_MEX2019</strain>
        <tissue evidence="1">Muscle</tissue>
    </source>
</reference>
<name>A0ABU7ALF8_9TELE</name>
<dbReference type="EMBL" id="JAHUTI010020374">
    <property type="protein sequence ID" value="MED6238715.1"/>
    <property type="molecule type" value="Genomic_DNA"/>
</dbReference>
<keyword evidence="2" id="KW-1185">Reference proteome</keyword>
<proteinExistence type="predicted"/>
<evidence type="ECO:0000313" key="2">
    <source>
        <dbReference type="Proteomes" id="UP001345963"/>
    </source>
</evidence>
<organism evidence="1 2">
    <name type="scientific">Ataeniobius toweri</name>
    <dbReference type="NCBI Taxonomy" id="208326"/>
    <lineage>
        <taxon>Eukaryota</taxon>
        <taxon>Metazoa</taxon>
        <taxon>Chordata</taxon>
        <taxon>Craniata</taxon>
        <taxon>Vertebrata</taxon>
        <taxon>Euteleostomi</taxon>
        <taxon>Actinopterygii</taxon>
        <taxon>Neopterygii</taxon>
        <taxon>Teleostei</taxon>
        <taxon>Neoteleostei</taxon>
        <taxon>Acanthomorphata</taxon>
        <taxon>Ovalentaria</taxon>
        <taxon>Atherinomorphae</taxon>
        <taxon>Cyprinodontiformes</taxon>
        <taxon>Goodeidae</taxon>
        <taxon>Ataeniobius</taxon>
    </lineage>
</organism>
<comment type="caution">
    <text evidence="1">The sequence shown here is derived from an EMBL/GenBank/DDBJ whole genome shotgun (WGS) entry which is preliminary data.</text>
</comment>
<gene>
    <name evidence="1" type="ORF">ATANTOWER_028201</name>
</gene>
<protein>
    <submittedName>
        <fullName evidence="1">Uncharacterized protein</fullName>
    </submittedName>
</protein>
<accession>A0ABU7ALF8</accession>